<dbReference type="EMBL" id="FQXH01000005">
    <property type="protein sequence ID" value="SHG93247.1"/>
    <property type="molecule type" value="Genomic_DNA"/>
</dbReference>
<dbReference type="Proteomes" id="UP000242520">
    <property type="component" value="Unassembled WGS sequence"/>
</dbReference>
<reference evidence="9" key="1">
    <citation type="submission" date="2016-11" db="EMBL/GenBank/DDBJ databases">
        <authorList>
            <person name="Varghese N."/>
            <person name="Submissions S."/>
        </authorList>
    </citation>
    <scope>NUCLEOTIDE SEQUENCE [LARGE SCALE GENOMIC DNA]</scope>
    <source>
        <strain evidence="9">DSM 15285</strain>
    </source>
</reference>
<dbReference type="GO" id="GO:0003899">
    <property type="term" value="F:DNA-directed RNA polymerase activity"/>
    <property type="evidence" value="ECO:0007669"/>
    <property type="project" value="InterPro"/>
</dbReference>
<keyword evidence="3 5" id="KW-0238">DNA-binding</keyword>
<feature type="domain" description="RNA polymerase sigma-70" evidence="6">
    <location>
        <begin position="53"/>
        <end position="66"/>
    </location>
</feature>
<gene>
    <name evidence="8" type="ORF">SAMN02744040_00230</name>
</gene>
<dbReference type="InterPro" id="IPR014284">
    <property type="entry name" value="RNA_pol_sigma-70_dom"/>
</dbReference>
<evidence type="ECO:0000256" key="1">
    <source>
        <dbReference type="ARBA" id="ARBA00023015"/>
    </source>
</evidence>
<dbReference type="PRINTS" id="PR00046">
    <property type="entry name" value="SIGMA70FCT"/>
</dbReference>
<dbReference type="STRING" id="1123350.SAMN02744040_00230"/>
<keyword evidence="8" id="KW-0966">Cell projection</keyword>
<dbReference type="CDD" id="cd06171">
    <property type="entry name" value="Sigma70_r4"/>
    <property type="match status" value="1"/>
</dbReference>
<dbReference type="NCBIfam" id="TIGR02937">
    <property type="entry name" value="sigma70-ECF"/>
    <property type="match status" value="1"/>
</dbReference>
<dbReference type="AlphaFoldDB" id="A0A1M5NUR2"/>
<dbReference type="SUPFAM" id="SSF88946">
    <property type="entry name" value="Sigma2 domain of RNA polymerase sigma factors"/>
    <property type="match status" value="1"/>
</dbReference>
<dbReference type="GO" id="GO:0016987">
    <property type="term" value="F:sigma factor activity"/>
    <property type="evidence" value="ECO:0007669"/>
    <property type="project" value="UniProtKB-KW"/>
</dbReference>
<evidence type="ECO:0000256" key="3">
    <source>
        <dbReference type="ARBA" id="ARBA00023125"/>
    </source>
</evidence>
<evidence type="ECO:0000313" key="9">
    <source>
        <dbReference type="Proteomes" id="UP000242520"/>
    </source>
</evidence>
<dbReference type="Gene3D" id="1.10.1740.10">
    <property type="match status" value="1"/>
</dbReference>
<accession>A0A1M5NUR2</accession>
<dbReference type="InterPro" id="IPR007624">
    <property type="entry name" value="RNA_pol_sigma70_r3"/>
</dbReference>
<keyword evidence="8" id="KW-0282">Flagellum</keyword>
<dbReference type="OrthoDB" id="9799825at2"/>
<dbReference type="InterPro" id="IPR012845">
    <property type="entry name" value="RNA_pol_sigma_FliA_WhiG"/>
</dbReference>
<dbReference type="RefSeq" id="WP_072723030.1">
    <property type="nucleotide sequence ID" value="NZ_FQXH01000005.1"/>
</dbReference>
<dbReference type="InterPro" id="IPR000943">
    <property type="entry name" value="RNA_pol_sigma70"/>
</dbReference>
<evidence type="ECO:0000256" key="2">
    <source>
        <dbReference type="ARBA" id="ARBA00023082"/>
    </source>
</evidence>
<keyword evidence="9" id="KW-1185">Reference proteome</keyword>
<protein>
    <recommendedName>
        <fullName evidence="5">RNA polymerase sigma factor</fullName>
    </recommendedName>
</protein>
<comment type="similarity">
    <text evidence="5">Belongs to the sigma-70 factor family.</text>
</comment>
<dbReference type="GO" id="GO:0006352">
    <property type="term" value="P:DNA-templated transcription initiation"/>
    <property type="evidence" value="ECO:0007669"/>
    <property type="project" value="InterPro"/>
</dbReference>
<dbReference type="PIRSF" id="PIRSF000770">
    <property type="entry name" value="RNA_pol_sigma-SigE/K"/>
    <property type="match status" value="1"/>
</dbReference>
<evidence type="ECO:0000313" key="8">
    <source>
        <dbReference type="EMBL" id="SHG93247.1"/>
    </source>
</evidence>
<dbReference type="PROSITE" id="PS00716">
    <property type="entry name" value="SIGMA70_2"/>
    <property type="match status" value="1"/>
</dbReference>
<dbReference type="InterPro" id="IPR007627">
    <property type="entry name" value="RNA_pol_sigma70_r2"/>
</dbReference>
<feature type="domain" description="RNA polymerase sigma-70" evidence="7">
    <location>
        <begin position="214"/>
        <end position="240"/>
    </location>
</feature>
<dbReference type="GO" id="GO:0003677">
    <property type="term" value="F:DNA binding"/>
    <property type="evidence" value="ECO:0007669"/>
    <property type="project" value="UniProtKB-KW"/>
</dbReference>
<dbReference type="Gene3D" id="1.20.140.160">
    <property type="match status" value="1"/>
</dbReference>
<dbReference type="PANTHER" id="PTHR30385:SF7">
    <property type="entry name" value="RNA POLYMERASE SIGMA FACTOR FLIA"/>
    <property type="match status" value="1"/>
</dbReference>
<name>A0A1M5NUR2_9FIRM</name>
<dbReference type="InterPro" id="IPR007630">
    <property type="entry name" value="RNA_pol_sigma70_r4"/>
</dbReference>
<dbReference type="NCBIfam" id="TIGR02479">
    <property type="entry name" value="FliA_WhiG"/>
    <property type="match status" value="1"/>
</dbReference>
<evidence type="ECO:0000256" key="4">
    <source>
        <dbReference type="ARBA" id="ARBA00023163"/>
    </source>
</evidence>
<dbReference type="SUPFAM" id="SSF88659">
    <property type="entry name" value="Sigma3 and sigma4 domains of RNA polymerase sigma factors"/>
    <property type="match status" value="2"/>
</dbReference>
<dbReference type="InterPro" id="IPR013324">
    <property type="entry name" value="RNA_pol_sigma_r3/r4-like"/>
</dbReference>
<dbReference type="InterPro" id="IPR013325">
    <property type="entry name" value="RNA_pol_sigma_r2"/>
</dbReference>
<dbReference type="PROSITE" id="PS00715">
    <property type="entry name" value="SIGMA70_1"/>
    <property type="match status" value="1"/>
</dbReference>
<sequence>MNESDIWIKYKSTKDEKAKNELKKEIILRYIKLVKIISGRLYNYYGSNIEYDDLVSYGIIGLIDAIEKYDYSKNIKFETYASVRIRGAIIDEIRNLDWIPRSIRQKSKLIKDAYAKLENKLGREPNTNELAEELGKSEDEILKLLEETNIYNVVSLEEELNDNFKIQIEDTSSDVNPEESLIRKDIIESLKKALDVLNERERLIINLYYYEGLTYKEIGKILNISESRISQIHSRSILKIKTKLENFR</sequence>
<keyword evidence="2 5" id="KW-0731">Sigma factor</keyword>
<evidence type="ECO:0000259" key="6">
    <source>
        <dbReference type="PROSITE" id="PS00715"/>
    </source>
</evidence>
<organism evidence="8 9">
    <name type="scientific">Tepidibacter thalassicus DSM 15285</name>
    <dbReference type="NCBI Taxonomy" id="1123350"/>
    <lineage>
        <taxon>Bacteria</taxon>
        <taxon>Bacillati</taxon>
        <taxon>Bacillota</taxon>
        <taxon>Clostridia</taxon>
        <taxon>Peptostreptococcales</taxon>
        <taxon>Peptostreptococcaceae</taxon>
        <taxon>Tepidibacter</taxon>
    </lineage>
</organism>
<dbReference type="PANTHER" id="PTHR30385">
    <property type="entry name" value="SIGMA FACTOR F FLAGELLAR"/>
    <property type="match status" value="1"/>
</dbReference>
<keyword evidence="4 5" id="KW-0804">Transcription</keyword>
<keyword evidence="8" id="KW-0969">Cilium</keyword>
<dbReference type="Pfam" id="PF04539">
    <property type="entry name" value="Sigma70_r3"/>
    <property type="match status" value="1"/>
</dbReference>
<dbReference type="NCBIfam" id="NF005413">
    <property type="entry name" value="PRK06986.1"/>
    <property type="match status" value="1"/>
</dbReference>
<dbReference type="Pfam" id="PF04542">
    <property type="entry name" value="Sigma70_r2"/>
    <property type="match status" value="1"/>
</dbReference>
<proteinExistence type="inferred from homology"/>
<evidence type="ECO:0000256" key="5">
    <source>
        <dbReference type="RuleBase" id="RU362124"/>
    </source>
</evidence>
<comment type="function">
    <text evidence="5">Sigma factors are initiation factors that promote the attachment of RNA polymerase to specific initiation sites and are then released.</text>
</comment>
<dbReference type="Pfam" id="PF04545">
    <property type="entry name" value="Sigma70_r4"/>
    <property type="match status" value="1"/>
</dbReference>
<evidence type="ECO:0000259" key="7">
    <source>
        <dbReference type="PROSITE" id="PS00716"/>
    </source>
</evidence>
<keyword evidence="1 5" id="KW-0805">Transcription regulation</keyword>